<dbReference type="EMBL" id="CAEX01006318">
    <property type="protein sequence ID" value="CCD20790.1"/>
    <property type="molecule type" value="Genomic_DNA"/>
</dbReference>
<feature type="region of interest" description="Disordered" evidence="1">
    <location>
        <begin position="161"/>
        <end position="249"/>
    </location>
</feature>
<dbReference type="Proteomes" id="UP000009027">
    <property type="component" value="Unassembled WGS sequence"/>
</dbReference>
<organism evidence="2 3">
    <name type="scientific">Trypanosoma vivax (strain Y486)</name>
    <dbReference type="NCBI Taxonomy" id="1055687"/>
    <lineage>
        <taxon>Eukaryota</taxon>
        <taxon>Discoba</taxon>
        <taxon>Euglenozoa</taxon>
        <taxon>Kinetoplastea</taxon>
        <taxon>Metakinetoplastina</taxon>
        <taxon>Trypanosomatida</taxon>
        <taxon>Trypanosomatidae</taxon>
        <taxon>Trypanosoma</taxon>
        <taxon>Duttonella</taxon>
    </lineage>
</organism>
<evidence type="ECO:0000313" key="3">
    <source>
        <dbReference type="Proteomes" id="UP000009027"/>
    </source>
</evidence>
<sequence>MTVSNGLDTYLKSKCAQMFTADSNTAVMPQWSDISEDEEVAKADGHAGSVTAHSNLGEESNGNTQDTCILFARAASSNAGIAVAASRAYTFGQFIKVTFVNTNGKIEIAKHTGQTPGGMSLKQIAQAIKQAQDAVSQGQCTKRDICLAADEMRRRVLHNITQAQDEQRDAQHEGQDETPRAGANDAQPHNNGQKQASTGPMTTGAKDRRDTQAPTTQDESTEPHRASNTGPRRKGVAALGMALARKAMG</sequence>
<protein>
    <submittedName>
        <fullName evidence="2">Uncharacterized protein</fullName>
    </submittedName>
</protein>
<accession>F9WT97</accession>
<feature type="compositionally biased region" description="Basic and acidic residues" evidence="1">
    <location>
        <begin position="165"/>
        <end position="179"/>
    </location>
</feature>
<dbReference type="AlphaFoldDB" id="F9WT97"/>
<proteinExistence type="predicted"/>
<dbReference type="VEuPathDB" id="TriTrypDB:TvY486_0036610"/>
<evidence type="ECO:0000313" key="2">
    <source>
        <dbReference type="EMBL" id="CCD20790.1"/>
    </source>
</evidence>
<reference evidence="2 3" key="1">
    <citation type="journal article" date="2012" name="Proc. Natl. Acad. Sci. U.S.A.">
        <title>Antigenic diversity is generated by distinct evolutionary mechanisms in African trypanosome species.</title>
        <authorList>
            <person name="Jackson A.P."/>
            <person name="Berry A."/>
            <person name="Aslett M."/>
            <person name="Allison H.C."/>
            <person name="Burton P."/>
            <person name="Vavrova-Anderson J."/>
            <person name="Brown R."/>
            <person name="Browne H."/>
            <person name="Corton N."/>
            <person name="Hauser H."/>
            <person name="Gamble J."/>
            <person name="Gilderthorp R."/>
            <person name="Marcello L."/>
            <person name="McQuillan J."/>
            <person name="Otto T.D."/>
            <person name="Quail M.A."/>
            <person name="Sanders M.J."/>
            <person name="van Tonder A."/>
            <person name="Ginger M.L."/>
            <person name="Field M.C."/>
            <person name="Barry J.D."/>
            <person name="Hertz-Fowler C."/>
            <person name="Berriman M."/>
        </authorList>
    </citation>
    <scope>NUCLEOTIDE SEQUENCE</scope>
    <source>
        <strain evidence="2 3">Y486</strain>
    </source>
</reference>
<feature type="compositionally biased region" description="Polar residues" evidence="1">
    <location>
        <begin position="187"/>
        <end position="201"/>
    </location>
</feature>
<feature type="compositionally biased region" description="Polar residues" evidence="1">
    <location>
        <begin position="51"/>
        <end position="62"/>
    </location>
</feature>
<keyword evidence="3" id="KW-1185">Reference proteome</keyword>
<evidence type="ECO:0000256" key="1">
    <source>
        <dbReference type="SAM" id="MobiDB-lite"/>
    </source>
</evidence>
<name>F9WT97_TRYVY</name>
<feature type="region of interest" description="Disordered" evidence="1">
    <location>
        <begin position="42"/>
        <end position="62"/>
    </location>
</feature>
<gene>
    <name evidence="2" type="ORF">TvY486_0036610</name>
</gene>